<keyword evidence="1" id="KW-0723">Serine/threonine-protein kinase</keyword>
<dbReference type="Gene3D" id="3.30.565.10">
    <property type="entry name" value="Histidine kinase-like ATPase, C-terminal domain"/>
    <property type="match status" value="1"/>
</dbReference>
<name>A0A852UVQ0_9ACTN</name>
<gene>
    <name evidence="3" type="ORF">HDA43_003571</name>
</gene>
<dbReference type="RefSeq" id="WP_179822190.1">
    <property type="nucleotide sequence ID" value="NZ_CP192034.1"/>
</dbReference>
<reference evidence="3 4" key="1">
    <citation type="submission" date="2020-07" db="EMBL/GenBank/DDBJ databases">
        <title>Sequencing the genomes of 1000 actinobacteria strains.</title>
        <authorList>
            <person name="Klenk H.-P."/>
        </authorList>
    </citation>
    <scope>NUCLEOTIDE SEQUENCE [LARGE SCALE GENOMIC DNA]</scope>
    <source>
        <strain evidence="3 4">DSM 45763</strain>
    </source>
</reference>
<dbReference type="PANTHER" id="PTHR35526">
    <property type="entry name" value="ANTI-SIGMA-F FACTOR RSBW-RELATED"/>
    <property type="match status" value="1"/>
</dbReference>
<dbReference type="Pfam" id="PF13581">
    <property type="entry name" value="HATPase_c_2"/>
    <property type="match status" value="1"/>
</dbReference>
<dbReference type="GO" id="GO:0004674">
    <property type="term" value="F:protein serine/threonine kinase activity"/>
    <property type="evidence" value="ECO:0007669"/>
    <property type="project" value="UniProtKB-KW"/>
</dbReference>
<dbReference type="InterPro" id="IPR003594">
    <property type="entry name" value="HATPase_dom"/>
</dbReference>
<sequence>MPATVASLVAVAEFIGGAVAVAGLGDKDAYRLRLAVDELITNVITHGYPPASAGEIELHSSVSDGWVLFLIVDFGTEFDPTSGHRPIPVVDPDDLPVGGFGLSLARMSADRLIYERVGGLNRTIVVVRRSGRDLVAHDDRRPPWMS</sequence>
<evidence type="ECO:0000259" key="2">
    <source>
        <dbReference type="Pfam" id="PF13581"/>
    </source>
</evidence>
<dbReference type="InterPro" id="IPR050267">
    <property type="entry name" value="Anti-sigma-factor_SerPK"/>
</dbReference>
<organism evidence="3 4">
    <name type="scientific">Streptosporangium sandarakinum</name>
    <dbReference type="NCBI Taxonomy" id="1260955"/>
    <lineage>
        <taxon>Bacteria</taxon>
        <taxon>Bacillati</taxon>
        <taxon>Actinomycetota</taxon>
        <taxon>Actinomycetes</taxon>
        <taxon>Streptosporangiales</taxon>
        <taxon>Streptosporangiaceae</taxon>
        <taxon>Streptosporangium</taxon>
    </lineage>
</organism>
<protein>
    <submittedName>
        <fullName evidence="3">Anti-sigma regulatory factor (Ser/Thr protein kinase)</fullName>
    </submittedName>
</protein>
<dbReference type="InterPro" id="IPR036890">
    <property type="entry name" value="HATPase_C_sf"/>
</dbReference>
<dbReference type="EMBL" id="JACCCO010000001">
    <property type="protein sequence ID" value="NYF41412.1"/>
    <property type="molecule type" value="Genomic_DNA"/>
</dbReference>
<keyword evidence="1" id="KW-0418">Kinase</keyword>
<dbReference type="SUPFAM" id="SSF55874">
    <property type="entry name" value="ATPase domain of HSP90 chaperone/DNA topoisomerase II/histidine kinase"/>
    <property type="match status" value="1"/>
</dbReference>
<keyword evidence="1" id="KW-0808">Transferase</keyword>
<evidence type="ECO:0000256" key="1">
    <source>
        <dbReference type="ARBA" id="ARBA00022527"/>
    </source>
</evidence>
<accession>A0A852UVQ0</accession>
<proteinExistence type="predicted"/>
<evidence type="ECO:0000313" key="3">
    <source>
        <dbReference type="EMBL" id="NYF41412.1"/>
    </source>
</evidence>
<dbReference type="Proteomes" id="UP000576393">
    <property type="component" value="Unassembled WGS sequence"/>
</dbReference>
<feature type="domain" description="Histidine kinase/HSP90-like ATPase" evidence="2">
    <location>
        <begin position="1"/>
        <end position="123"/>
    </location>
</feature>
<dbReference type="PANTHER" id="PTHR35526:SF6">
    <property type="entry name" value="SLR1861 PROTEIN"/>
    <property type="match status" value="1"/>
</dbReference>
<dbReference type="CDD" id="cd16936">
    <property type="entry name" value="HATPase_RsbW-like"/>
    <property type="match status" value="1"/>
</dbReference>
<keyword evidence="4" id="KW-1185">Reference proteome</keyword>
<comment type="caution">
    <text evidence="3">The sequence shown here is derived from an EMBL/GenBank/DDBJ whole genome shotgun (WGS) entry which is preliminary data.</text>
</comment>
<evidence type="ECO:0000313" key="4">
    <source>
        <dbReference type="Proteomes" id="UP000576393"/>
    </source>
</evidence>
<dbReference type="AlphaFoldDB" id="A0A852UVQ0"/>